<evidence type="ECO:0000256" key="3">
    <source>
        <dbReference type="ARBA" id="ARBA00023163"/>
    </source>
</evidence>
<keyword evidence="3" id="KW-0804">Transcription</keyword>
<dbReference type="SUPFAM" id="SSF46689">
    <property type="entry name" value="Homeodomain-like"/>
    <property type="match status" value="2"/>
</dbReference>
<dbReference type="InterPro" id="IPR003313">
    <property type="entry name" value="AraC-bd"/>
</dbReference>
<dbReference type="PROSITE" id="PS00041">
    <property type="entry name" value="HTH_ARAC_FAMILY_1"/>
    <property type="match status" value="1"/>
</dbReference>
<dbReference type="eggNOG" id="COG1917">
    <property type="taxonomic scope" value="Bacteria"/>
</dbReference>
<dbReference type="AlphaFoldDB" id="A0A1I7L118"/>
<dbReference type="InterPro" id="IPR009057">
    <property type="entry name" value="Homeodomain-like_sf"/>
</dbReference>
<protein>
    <submittedName>
        <fullName evidence="5">AraC-type DNA-binding protein</fullName>
    </submittedName>
</protein>
<dbReference type="Proteomes" id="UP000183508">
    <property type="component" value="Unassembled WGS sequence"/>
</dbReference>
<dbReference type="Pfam" id="PF12833">
    <property type="entry name" value="HTH_18"/>
    <property type="match status" value="1"/>
</dbReference>
<dbReference type="GO" id="GO:0003700">
    <property type="term" value="F:DNA-binding transcription factor activity"/>
    <property type="evidence" value="ECO:0007669"/>
    <property type="project" value="InterPro"/>
</dbReference>
<dbReference type="PRINTS" id="PR00032">
    <property type="entry name" value="HTHARAC"/>
</dbReference>
<dbReference type="InterPro" id="IPR018060">
    <property type="entry name" value="HTH_AraC"/>
</dbReference>
<evidence type="ECO:0000313" key="5">
    <source>
        <dbReference type="EMBL" id="SFV03216.1"/>
    </source>
</evidence>
<dbReference type="Gene3D" id="2.60.120.10">
    <property type="entry name" value="Jelly Rolls"/>
    <property type="match status" value="1"/>
</dbReference>
<reference evidence="6" key="1">
    <citation type="submission" date="2016-10" db="EMBL/GenBank/DDBJ databases">
        <authorList>
            <person name="Varghese N."/>
        </authorList>
    </citation>
    <scope>NUCLEOTIDE SEQUENCE [LARGE SCALE GENOMIC DNA]</scope>
    <source>
        <strain evidence="6">DSM 17980</strain>
    </source>
</reference>
<dbReference type="GO" id="GO:0043565">
    <property type="term" value="F:sequence-specific DNA binding"/>
    <property type="evidence" value="ECO:0007669"/>
    <property type="project" value="InterPro"/>
</dbReference>
<dbReference type="PROSITE" id="PS01124">
    <property type="entry name" value="HTH_ARAC_FAMILY_2"/>
    <property type="match status" value="1"/>
</dbReference>
<name>A0A1I7L118_9BACL</name>
<dbReference type="Pfam" id="PF02311">
    <property type="entry name" value="AraC_binding"/>
    <property type="match status" value="1"/>
</dbReference>
<dbReference type="InterPro" id="IPR014710">
    <property type="entry name" value="RmlC-like_jellyroll"/>
</dbReference>
<dbReference type="PANTHER" id="PTHR43280:SF2">
    <property type="entry name" value="HTH-TYPE TRANSCRIPTIONAL REGULATOR EXSA"/>
    <property type="match status" value="1"/>
</dbReference>
<keyword evidence="2 5" id="KW-0238">DNA-binding</keyword>
<keyword evidence="1" id="KW-0805">Transcription regulation</keyword>
<dbReference type="OrthoDB" id="9802228at2"/>
<evidence type="ECO:0000256" key="2">
    <source>
        <dbReference type="ARBA" id="ARBA00023125"/>
    </source>
</evidence>
<evidence type="ECO:0000256" key="1">
    <source>
        <dbReference type="ARBA" id="ARBA00023015"/>
    </source>
</evidence>
<dbReference type="EMBL" id="FPBV01000022">
    <property type="protein sequence ID" value="SFV03216.1"/>
    <property type="molecule type" value="Genomic_DNA"/>
</dbReference>
<dbReference type="Gene3D" id="1.10.10.60">
    <property type="entry name" value="Homeodomain-like"/>
    <property type="match status" value="2"/>
</dbReference>
<dbReference type="InterPro" id="IPR020449">
    <property type="entry name" value="Tscrpt_reg_AraC-type_HTH"/>
</dbReference>
<dbReference type="PANTHER" id="PTHR43280">
    <property type="entry name" value="ARAC-FAMILY TRANSCRIPTIONAL REGULATOR"/>
    <property type="match status" value="1"/>
</dbReference>
<dbReference type="RefSeq" id="WP_074955431.1">
    <property type="nucleotide sequence ID" value="NZ_FPBV01000022.1"/>
</dbReference>
<dbReference type="InterPro" id="IPR037923">
    <property type="entry name" value="HTH-like"/>
</dbReference>
<accession>A0A1I7L118</accession>
<organism evidence="5 6">
    <name type="scientific">Alicyclobacillus macrosporangiidus</name>
    <dbReference type="NCBI Taxonomy" id="392015"/>
    <lineage>
        <taxon>Bacteria</taxon>
        <taxon>Bacillati</taxon>
        <taxon>Bacillota</taxon>
        <taxon>Bacilli</taxon>
        <taxon>Bacillales</taxon>
        <taxon>Alicyclobacillaceae</taxon>
        <taxon>Alicyclobacillus</taxon>
    </lineage>
</organism>
<dbReference type="InterPro" id="IPR018062">
    <property type="entry name" value="HTH_AraC-typ_CS"/>
</dbReference>
<sequence>MPLREISLPESQVLIYESKHPPGERVPDHHHRIYQILYFLNGHGTISLEGKAYEVTGDQMVYIAPYSEHAVHAQSRMTVLVLAFGDFLCGLPGGRDFFIRSLARSKYQMLDPFAAAQVRDSFRQILYEQTRADRFSSLSIRSHLLGALVTIARGWEMQRAPDLNTQRANMLRHHIETRYFERLSAEDLADMLKITARHMNDIFKQQYHVTPIQYLTEVRLQRAKELLLNTDKEVVSICFEVGFETLSTFYRAFKRKVGVSPLQFRSLQRASVDVPPP</sequence>
<proteinExistence type="predicted"/>
<feature type="domain" description="HTH araC/xylS-type" evidence="4">
    <location>
        <begin position="169"/>
        <end position="267"/>
    </location>
</feature>
<dbReference type="SUPFAM" id="SSF51215">
    <property type="entry name" value="Regulatory protein AraC"/>
    <property type="match status" value="1"/>
</dbReference>
<dbReference type="SMART" id="SM00342">
    <property type="entry name" value="HTH_ARAC"/>
    <property type="match status" value="1"/>
</dbReference>
<evidence type="ECO:0000259" key="4">
    <source>
        <dbReference type="PROSITE" id="PS01124"/>
    </source>
</evidence>
<keyword evidence="6" id="KW-1185">Reference proteome</keyword>
<dbReference type="STRING" id="392015.SAMN05421543_12238"/>
<evidence type="ECO:0000313" key="6">
    <source>
        <dbReference type="Proteomes" id="UP000183508"/>
    </source>
</evidence>
<gene>
    <name evidence="5" type="ORF">SAMN05421543_12238</name>
</gene>
<dbReference type="eggNOG" id="COG2207">
    <property type="taxonomic scope" value="Bacteria"/>
</dbReference>